<dbReference type="SUPFAM" id="SSF46626">
    <property type="entry name" value="Cytochrome c"/>
    <property type="match status" value="2"/>
</dbReference>
<evidence type="ECO:0000256" key="6">
    <source>
        <dbReference type="ARBA" id="ARBA00022982"/>
    </source>
</evidence>
<keyword evidence="4 9" id="KW-0479">Metal-binding</keyword>
<keyword evidence="5" id="KW-0574">Periplasm</keyword>
<dbReference type="AlphaFoldDB" id="A0A109K580"/>
<evidence type="ECO:0000256" key="10">
    <source>
        <dbReference type="SAM" id="SignalP"/>
    </source>
</evidence>
<dbReference type="OrthoDB" id="9808603at2"/>
<name>A0A109K580_9BRAD</name>
<feature type="binding site" description="axial binding residue" evidence="9">
    <location>
        <position position="166"/>
    </location>
    <ligand>
        <name>heme c</name>
        <dbReference type="ChEBI" id="CHEBI:61717"/>
        <label>2</label>
    </ligand>
    <ligandPart>
        <name>Fe</name>
        <dbReference type="ChEBI" id="CHEBI:18248"/>
    </ligandPart>
</feature>
<evidence type="ECO:0000256" key="3">
    <source>
        <dbReference type="ARBA" id="ARBA00022617"/>
    </source>
</evidence>
<comment type="caution">
    <text evidence="12">The sequence shown here is derived from an EMBL/GenBank/DDBJ whole genome shotgun (WGS) entry which is preliminary data.</text>
</comment>
<sequence length="189" mass="20961">MRYLALAILTFAPVALSANAETIQERAAPCFACHGEHGTSETENTPSLGGQQAPYALIQLFMFREKLRTFEPMNEMAKPLTDDDLRTFSDFIATLPKPAPPADAGDPARMARGQALAQQNRCNTCHNTDFSGKENVPRIANQREDYLAKTLAEYKDNSRHGYDATMADVMQTVNKGQIADLAYYIARVR</sequence>
<feature type="chain" id="PRO_5007137497" evidence="10">
    <location>
        <begin position="21"/>
        <end position="189"/>
    </location>
</feature>
<evidence type="ECO:0000259" key="11">
    <source>
        <dbReference type="PROSITE" id="PS51007"/>
    </source>
</evidence>
<comment type="subcellular location">
    <subcellularLocation>
        <location evidence="1">Periplasm</location>
    </subcellularLocation>
</comment>
<gene>
    <name evidence="12" type="ORF">AS156_25905</name>
</gene>
<dbReference type="PANTHER" id="PTHR33751">
    <property type="entry name" value="CBB3-TYPE CYTOCHROME C OXIDASE SUBUNIT FIXP"/>
    <property type="match status" value="1"/>
</dbReference>
<evidence type="ECO:0000313" key="13">
    <source>
        <dbReference type="Proteomes" id="UP000057737"/>
    </source>
</evidence>
<feature type="binding site" description="covalent" evidence="8">
    <location>
        <position position="33"/>
    </location>
    <ligand>
        <name>heme c</name>
        <dbReference type="ChEBI" id="CHEBI:61717"/>
        <label>1</label>
    </ligand>
</feature>
<organism evidence="12 13">
    <name type="scientific">Bradyrhizobium macuxiense</name>
    <dbReference type="NCBI Taxonomy" id="1755647"/>
    <lineage>
        <taxon>Bacteria</taxon>
        <taxon>Pseudomonadati</taxon>
        <taxon>Pseudomonadota</taxon>
        <taxon>Alphaproteobacteria</taxon>
        <taxon>Hyphomicrobiales</taxon>
        <taxon>Nitrobacteraceae</taxon>
        <taxon>Bradyrhizobium</taxon>
    </lineage>
</organism>
<dbReference type="GO" id="GO:0020037">
    <property type="term" value="F:heme binding"/>
    <property type="evidence" value="ECO:0007669"/>
    <property type="project" value="InterPro"/>
</dbReference>
<feature type="signal peptide" evidence="10">
    <location>
        <begin position="1"/>
        <end position="20"/>
    </location>
</feature>
<dbReference type="InterPro" id="IPR024167">
    <property type="entry name" value="Cytochrome_c4-like"/>
</dbReference>
<keyword evidence="7 9" id="KW-0408">Iron</keyword>
<dbReference type="GO" id="GO:0042597">
    <property type="term" value="C:periplasmic space"/>
    <property type="evidence" value="ECO:0007669"/>
    <property type="project" value="UniProtKB-SubCell"/>
</dbReference>
<feature type="binding site" description="covalent" evidence="8">
    <location>
        <position position="125"/>
    </location>
    <ligand>
        <name>heme c</name>
        <dbReference type="ChEBI" id="CHEBI:61717"/>
        <label>2</label>
    </ligand>
</feature>
<evidence type="ECO:0000256" key="9">
    <source>
        <dbReference type="PIRSR" id="PIRSR000005-2"/>
    </source>
</evidence>
<evidence type="ECO:0000256" key="2">
    <source>
        <dbReference type="ARBA" id="ARBA00022448"/>
    </source>
</evidence>
<dbReference type="PANTHER" id="PTHR33751:SF9">
    <property type="entry name" value="CYTOCHROME C4"/>
    <property type="match status" value="1"/>
</dbReference>
<feature type="binding site" description="covalent" evidence="8">
    <location>
        <position position="30"/>
    </location>
    <ligand>
        <name>heme c</name>
        <dbReference type="ChEBI" id="CHEBI:61717"/>
        <label>1</label>
    </ligand>
</feature>
<dbReference type="PIRSF" id="PIRSF000005">
    <property type="entry name" value="Cytochrome_c4"/>
    <property type="match status" value="1"/>
</dbReference>
<evidence type="ECO:0000256" key="1">
    <source>
        <dbReference type="ARBA" id="ARBA00004418"/>
    </source>
</evidence>
<dbReference type="InterPro" id="IPR050597">
    <property type="entry name" value="Cytochrome_c_Oxidase_Subunit"/>
</dbReference>
<feature type="domain" description="Cytochrome c" evidence="11">
    <location>
        <begin position="108"/>
        <end position="189"/>
    </location>
</feature>
<reference evidence="12 13" key="1">
    <citation type="submission" date="2015-11" db="EMBL/GenBank/DDBJ databases">
        <title>Draft Genome Sequence of the Strain BR 10303 (Bradyrhizobium sp.) isolated from nodules of Centrolobium paraense.</title>
        <authorList>
            <person name="Zelli J.E."/>
            <person name="Simoes-Araujo J.L."/>
            <person name="Barauna A.C."/>
            <person name="Silva K."/>
        </authorList>
    </citation>
    <scope>NUCLEOTIDE SEQUENCE [LARGE SCALE GENOMIC DNA]</scope>
    <source>
        <strain evidence="12 13">BR 10303</strain>
    </source>
</reference>
<feature type="binding site" description="axial binding residue" evidence="9">
    <location>
        <position position="34"/>
    </location>
    <ligand>
        <name>heme c</name>
        <dbReference type="ChEBI" id="CHEBI:61717"/>
        <label>1</label>
    </ligand>
    <ligandPart>
        <name>Fe</name>
        <dbReference type="ChEBI" id="CHEBI:18248"/>
    </ligandPart>
</feature>
<evidence type="ECO:0000256" key="4">
    <source>
        <dbReference type="ARBA" id="ARBA00022723"/>
    </source>
</evidence>
<dbReference type="GO" id="GO:0009055">
    <property type="term" value="F:electron transfer activity"/>
    <property type="evidence" value="ECO:0007669"/>
    <property type="project" value="InterPro"/>
</dbReference>
<comment type="PTM">
    <text evidence="8">Binds 2 heme c groups covalently per subunit.</text>
</comment>
<feature type="binding site" description="axial binding residue" evidence="9">
    <location>
        <position position="126"/>
    </location>
    <ligand>
        <name>heme c</name>
        <dbReference type="ChEBI" id="CHEBI:61717"/>
        <label>2</label>
    </ligand>
    <ligandPart>
        <name>Fe</name>
        <dbReference type="ChEBI" id="CHEBI:18248"/>
    </ligandPart>
</feature>
<feature type="binding site" description="covalent" evidence="8">
    <location>
        <position position="122"/>
    </location>
    <ligand>
        <name>heme c</name>
        <dbReference type="ChEBI" id="CHEBI:61717"/>
        <label>2</label>
    </ligand>
</feature>
<dbReference type="Proteomes" id="UP000057737">
    <property type="component" value="Unassembled WGS sequence"/>
</dbReference>
<accession>A0A109K580</accession>
<keyword evidence="2" id="KW-0813">Transport</keyword>
<keyword evidence="13" id="KW-1185">Reference proteome</keyword>
<dbReference type="Gene3D" id="1.10.760.10">
    <property type="entry name" value="Cytochrome c-like domain"/>
    <property type="match status" value="2"/>
</dbReference>
<keyword evidence="3 8" id="KW-0349">Heme</keyword>
<proteinExistence type="predicted"/>
<dbReference type="EMBL" id="LNCU01000010">
    <property type="protein sequence ID" value="KWV61076.1"/>
    <property type="molecule type" value="Genomic_DNA"/>
</dbReference>
<evidence type="ECO:0000313" key="12">
    <source>
        <dbReference type="EMBL" id="KWV61076.1"/>
    </source>
</evidence>
<dbReference type="Pfam" id="PF00034">
    <property type="entry name" value="Cytochrom_C"/>
    <property type="match status" value="2"/>
</dbReference>
<dbReference type="RefSeq" id="WP_066499260.1">
    <property type="nucleotide sequence ID" value="NZ_LNCU01000010.1"/>
</dbReference>
<keyword evidence="6" id="KW-0249">Electron transport</keyword>
<dbReference type="InterPro" id="IPR009056">
    <property type="entry name" value="Cyt_c-like_dom"/>
</dbReference>
<evidence type="ECO:0000256" key="5">
    <source>
        <dbReference type="ARBA" id="ARBA00022764"/>
    </source>
</evidence>
<keyword evidence="10" id="KW-0732">Signal</keyword>
<evidence type="ECO:0000256" key="7">
    <source>
        <dbReference type="ARBA" id="ARBA00023004"/>
    </source>
</evidence>
<dbReference type="InterPro" id="IPR036909">
    <property type="entry name" value="Cyt_c-like_dom_sf"/>
</dbReference>
<dbReference type="GO" id="GO:0005506">
    <property type="term" value="F:iron ion binding"/>
    <property type="evidence" value="ECO:0007669"/>
    <property type="project" value="InterPro"/>
</dbReference>
<protein>
    <submittedName>
        <fullName evidence="12">Cytochrome C</fullName>
    </submittedName>
</protein>
<feature type="binding site" description="axial binding residue" evidence="9">
    <location>
        <position position="73"/>
    </location>
    <ligand>
        <name>heme c</name>
        <dbReference type="ChEBI" id="CHEBI:61717"/>
        <label>1</label>
    </ligand>
    <ligandPart>
        <name>Fe</name>
        <dbReference type="ChEBI" id="CHEBI:18248"/>
    </ligandPart>
</feature>
<evidence type="ECO:0000256" key="8">
    <source>
        <dbReference type="PIRSR" id="PIRSR000005-1"/>
    </source>
</evidence>
<dbReference type="PROSITE" id="PS51007">
    <property type="entry name" value="CYTC"/>
    <property type="match status" value="1"/>
</dbReference>